<evidence type="ECO:0000313" key="2">
    <source>
        <dbReference type="Proteomes" id="UP000012106"/>
    </source>
</evidence>
<proteinExistence type="predicted"/>
<evidence type="ECO:0000313" key="1">
    <source>
        <dbReference type="EMBL" id="EMN23569.1"/>
    </source>
</evidence>
<comment type="caution">
    <text evidence="1">The sequence shown here is derived from an EMBL/GenBank/DDBJ whole genome shotgun (WGS) entry which is preliminary data.</text>
</comment>
<gene>
    <name evidence="1" type="ORF">LEP1GSC063_4296</name>
</gene>
<accession>M6JNZ3</accession>
<name>M6JNZ3_9LEPT</name>
<reference evidence="1 2" key="1">
    <citation type="submission" date="2013-01" db="EMBL/GenBank/DDBJ databases">
        <authorList>
            <person name="Harkins D.M."/>
            <person name="Durkin A.S."/>
            <person name="Brinkac L.M."/>
            <person name="Haft D.H."/>
            <person name="Selengut J.D."/>
            <person name="Sanka R."/>
            <person name="DePew J."/>
            <person name="Purushe J."/>
            <person name="Hartskeerl R.A."/>
            <person name="Ahmed A."/>
            <person name="van der Linden H."/>
            <person name="Goris M.G.A."/>
            <person name="Vinetz J.M."/>
            <person name="Sutton G.G."/>
            <person name="Nierman W.C."/>
            <person name="Fouts D.E."/>
        </authorList>
    </citation>
    <scope>NUCLEOTIDE SEQUENCE [LARGE SCALE GENOMIC DNA]</scope>
    <source>
        <strain evidence="1 2">MAVJ 401</strain>
    </source>
</reference>
<organism evidence="1 2">
    <name type="scientific">Leptospira santarosai serovar Arenal str. MAVJ 401</name>
    <dbReference type="NCBI Taxonomy" id="1049976"/>
    <lineage>
        <taxon>Bacteria</taxon>
        <taxon>Pseudomonadati</taxon>
        <taxon>Spirochaetota</taxon>
        <taxon>Spirochaetia</taxon>
        <taxon>Leptospirales</taxon>
        <taxon>Leptospiraceae</taxon>
        <taxon>Leptospira</taxon>
    </lineage>
</organism>
<dbReference type="Proteomes" id="UP000012106">
    <property type="component" value="Unassembled WGS sequence"/>
</dbReference>
<sequence>MSLEIPKELERKAWEFPHFFFMKKRNLKIRNPRKYVRYHDFVIKSVGTNFKLK</sequence>
<protein>
    <submittedName>
        <fullName evidence="1">Uncharacterized protein</fullName>
    </submittedName>
</protein>
<dbReference type="AlphaFoldDB" id="M6JNZ3"/>
<dbReference type="EMBL" id="AHMU02000007">
    <property type="protein sequence ID" value="EMN23569.1"/>
    <property type="molecule type" value="Genomic_DNA"/>
</dbReference>